<proteinExistence type="predicted"/>
<keyword evidence="1" id="KW-0862">Zinc</keyword>
<keyword evidence="1" id="KW-0479">Metal-binding</keyword>
<organism evidence="3">
    <name type="scientific">Lygus hesperus</name>
    <name type="common">Western plant bug</name>
    <dbReference type="NCBI Taxonomy" id="30085"/>
    <lineage>
        <taxon>Eukaryota</taxon>
        <taxon>Metazoa</taxon>
        <taxon>Ecdysozoa</taxon>
        <taxon>Arthropoda</taxon>
        <taxon>Hexapoda</taxon>
        <taxon>Insecta</taxon>
        <taxon>Pterygota</taxon>
        <taxon>Neoptera</taxon>
        <taxon>Paraneoptera</taxon>
        <taxon>Hemiptera</taxon>
        <taxon>Heteroptera</taxon>
        <taxon>Panheteroptera</taxon>
        <taxon>Cimicomorpha</taxon>
        <taxon>Miridae</taxon>
        <taxon>Mirini</taxon>
        <taxon>Lygus</taxon>
    </lineage>
</organism>
<feature type="non-terminal residue" evidence="3">
    <location>
        <position position="1"/>
    </location>
</feature>
<dbReference type="GO" id="GO:0008270">
    <property type="term" value="F:zinc ion binding"/>
    <property type="evidence" value="ECO:0007669"/>
    <property type="project" value="UniProtKB-KW"/>
</dbReference>
<dbReference type="SMART" id="SM00355">
    <property type="entry name" value="ZnF_C2H2"/>
    <property type="match status" value="2"/>
</dbReference>
<dbReference type="EMBL" id="GDHC01013598">
    <property type="protein sequence ID" value="JAQ05031.1"/>
    <property type="molecule type" value="Transcribed_RNA"/>
</dbReference>
<dbReference type="PROSITE" id="PS50157">
    <property type="entry name" value="ZINC_FINGER_C2H2_2"/>
    <property type="match status" value="1"/>
</dbReference>
<dbReference type="InterPro" id="IPR013087">
    <property type="entry name" value="Znf_C2H2_type"/>
</dbReference>
<evidence type="ECO:0000259" key="2">
    <source>
        <dbReference type="PROSITE" id="PS50157"/>
    </source>
</evidence>
<evidence type="ECO:0000313" key="3">
    <source>
        <dbReference type="EMBL" id="JAQ05031.1"/>
    </source>
</evidence>
<dbReference type="InterPro" id="IPR036236">
    <property type="entry name" value="Znf_C2H2_sf"/>
</dbReference>
<evidence type="ECO:0000256" key="1">
    <source>
        <dbReference type="PROSITE-ProRule" id="PRU00042"/>
    </source>
</evidence>
<accession>A0A146L9Q1</accession>
<name>A0A146L9Q1_LYGHE</name>
<sequence>HAQTPFSSIHAIKVEILIIPPCFSVWIPDNRNVCPNCGRCYKYRRSLLTHIKFECGKDPMFPCRFCPYRAKHKGHLKNHVLARHPSELIDESEWNSIIPSN</sequence>
<reference evidence="3" key="1">
    <citation type="journal article" date="2016" name="Gigascience">
        <title>De novo construction of an expanded transcriptome assembly for the western tarnished plant bug, Lygus hesperus.</title>
        <authorList>
            <person name="Tassone E.E."/>
            <person name="Geib S.M."/>
            <person name="Hall B."/>
            <person name="Fabrick J.A."/>
            <person name="Brent C.S."/>
            <person name="Hull J.J."/>
        </authorList>
    </citation>
    <scope>NUCLEOTIDE SEQUENCE</scope>
</reference>
<keyword evidence="1" id="KW-0863">Zinc-finger</keyword>
<gene>
    <name evidence="3" type="primary">lola_35</name>
    <name evidence="3" type="ORF">g.20194</name>
</gene>
<dbReference type="SUPFAM" id="SSF57667">
    <property type="entry name" value="beta-beta-alpha zinc fingers"/>
    <property type="match status" value="1"/>
</dbReference>
<dbReference type="Gene3D" id="3.30.160.60">
    <property type="entry name" value="Classic Zinc Finger"/>
    <property type="match status" value="1"/>
</dbReference>
<dbReference type="AlphaFoldDB" id="A0A146L9Q1"/>
<feature type="domain" description="C2H2-type" evidence="2">
    <location>
        <begin position="32"/>
        <end position="59"/>
    </location>
</feature>
<protein>
    <submittedName>
        <fullName evidence="3">Longitudinals lacking protein, isoforms A/B/D/L</fullName>
    </submittedName>
</protein>